<gene>
    <name evidence="1" type="ORF">O6H91_18G008900</name>
</gene>
<dbReference type="Proteomes" id="UP001162992">
    <property type="component" value="Chromosome 18"/>
</dbReference>
<proteinExistence type="predicted"/>
<evidence type="ECO:0000313" key="2">
    <source>
        <dbReference type="Proteomes" id="UP001162992"/>
    </source>
</evidence>
<accession>A0ACC2AXY3</accession>
<evidence type="ECO:0000313" key="1">
    <source>
        <dbReference type="EMBL" id="KAJ7522393.1"/>
    </source>
</evidence>
<name>A0ACC2AXY3_DIPCM</name>
<protein>
    <submittedName>
        <fullName evidence="1">Uncharacterized protein</fullName>
    </submittedName>
</protein>
<keyword evidence="2" id="KW-1185">Reference proteome</keyword>
<sequence>MSWAGPNDIPSTSLADNLDKKLLVILRDGIKLIGVLRSFDQFANLVLQNAIKRVIVGDLFCDYPLGLYIIRGENVVLIGELDASIEELPLNMVRVSDAEIKRAQKAERDATELKGTMRKRMEFLDLD</sequence>
<organism evidence="1 2">
    <name type="scientific">Diphasiastrum complanatum</name>
    <name type="common">Issler's clubmoss</name>
    <name type="synonym">Lycopodium complanatum</name>
    <dbReference type="NCBI Taxonomy" id="34168"/>
    <lineage>
        <taxon>Eukaryota</taxon>
        <taxon>Viridiplantae</taxon>
        <taxon>Streptophyta</taxon>
        <taxon>Embryophyta</taxon>
        <taxon>Tracheophyta</taxon>
        <taxon>Lycopodiopsida</taxon>
        <taxon>Lycopodiales</taxon>
        <taxon>Lycopodiaceae</taxon>
        <taxon>Lycopodioideae</taxon>
        <taxon>Diphasiastrum</taxon>
    </lineage>
</organism>
<comment type="caution">
    <text evidence="1">The sequence shown here is derived from an EMBL/GenBank/DDBJ whole genome shotgun (WGS) entry which is preliminary data.</text>
</comment>
<dbReference type="EMBL" id="CM055109">
    <property type="protein sequence ID" value="KAJ7522393.1"/>
    <property type="molecule type" value="Genomic_DNA"/>
</dbReference>
<reference evidence="2" key="1">
    <citation type="journal article" date="2024" name="Proc. Natl. Acad. Sci. U.S.A.">
        <title>Extraordinary preservation of gene collinearity over three hundred million years revealed in homosporous lycophytes.</title>
        <authorList>
            <person name="Li C."/>
            <person name="Wickell D."/>
            <person name="Kuo L.Y."/>
            <person name="Chen X."/>
            <person name="Nie B."/>
            <person name="Liao X."/>
            <person name="Peng D."/>
            <person name="Ji J."/>
            <person name="Jenkins J."/>
            <person name="Williams M."/>
            <person name="Shu S."/>
            <person name="Plott C."/>
            <person name="Barry K."/>
            <person name="Rajasekar S."/>
            <person name="Grimwood J."/>
            <person name="Han X."/>
            <person name="Sun S."/>
            <person name="Hou Z."/>
            <person name="He W."/>
            <person name="Dai G."/>
            <person name="Sun C."/>
            <person name="Schmutz J."/>
            <person name="Leebens-Mack J.H."/>
            <person name="Li F.W."/>
            <person name="Wang L."/>
        </authorList>
    </citation>
    <scope>NUCLEOTIDE SEQUENCE [LARGE SCALE GENOMIC DNA]</scope>
    <source>
        <strain evidence="2">cv. PW_Plant_1</strain>
    </source>
</reference>